<evidence type="ECO:0000313" key="2">
    <source>
        <dbReference type="EMBL" id="GAA2101628.1"/>
    </source>
</evidence>
<keyword evidence="1" id="KW-0812">Transmembrane</keyword>
<protein>
    <submittedName>
        <fullName evidence="2">Uncharacterized protein</fullName>
    </submittedName>
</protein>
<organism evidence="2 3">
    <name type="scientific">Brevibacterium salitolerans</name>
    <dbReference type="NCBI Taxonomy" id="1403566"/>
    <lineage>
        <taxon>Bacteria</taxon>
        <taxon>Bacillati</taxon>
        <taxon>Actinomycetota</taxon>
        <taxon>Actinomycetes</taxon>
        <taxon>Micrococcales</taxon>
        <taxon>Brevibacteriaceae</taxon>
        <taxon>Brevibacterium</taxon>
    </lineage>
</organism>
<comment type="caution">
    <text evidence="2">The sequence shown here is derived from an EMBL/GenBank/DDBJ whole genome shotgun (WGS) entry which is preliminary data.</text>
</comment>
<keyword evidence="1" id="KW-1133">Transmembrane helix</keyword>
<feature type="transmembrane region" description="Helical" evidence="1">
    <location>
        <begin position="96"/>
        <end position="115"/>
    </location>
</feature>
<dbReference type="Proteomes" id="UP001500984">
    <property type="component" value="Unassembled WGS sequence"/>
</dbReference>
<sequence length="144" mass="15744">MSTDDGRLRRTLRALRVSGYNLFTSMLFVTVGVVLLLTTDWPLSWLLIVTGAAQYVVAVAIRASGAGDVLRVTFFEPADERDREIGRRASALTGDIALLGSLIAFLASVIVGGAQSMLSVYLAWQTFVLAVIWLVVNWITARLR</sequence>
<dbReference type="EMBL" id="BAAAPZ010000011">
    <property type="protein sequence ID" value="GAA2101628.1"/>
    <property type="molecule type" value="Genomic_DNA"/>
</dbReference>
<keyword evidence="3" id="KW-1185">Reference proteome</keyword>
<feature type="transmembrane region" description="Helical" evidence="1">
    <location>
        <begin position="43"/>
        <end position="61"/>
    </location>
</feature>
<feature type="transmembrane region" description="Helical" evidence="1">
    <location>
        <begin position="20"/>
        <end position="37"/>
    </location>
</feature>
<name>A0ABN2WZ43_9MICO</name>
<proteinExistence type="predicted"/>
<gene>
    <name evidence="2" type="ORF">GCM10009823_24510</name>
</gene>
<feature type="transmembrane region" description="Helical" evidence="1">
    <location>
        <begin position="121"/>
        <end position="140"/>
    </location>
</feature>
<accession>A0ABN2WZ43</accession>
<dbReference type="RefSeq" id="WP_291795063.1">
    <property type="nucleotide sequence ID" value="NZ_BAAAPZ010000011.1"/>
</dbReference>
<evidence type="ECO:0000313" key="3">
    <source>
        <dbReference type="Proteomes" id="UP001500984"/>
    </source>
</evidence>
<evidence type="ECO:0000256" key="1">
    <source>
        <dbReference type="SAM" id="Phobius"/>
    </source>
</evidence>
<keyword evidence="1" id="KW-0472">Membrane</keyword>
<reference evidence="2 3" key="1">
    <citation type="journal article" date="2019" name="Int. J. Syst. Evol. Microbiol.">
        <title>The Global Catalogue of Microorganisms (GCM) 10K type strain sequencing project: providing services to taxonomists for standard genome sequencing and annotation.</title>
        <authorList>
            <consortium name="The Broad Institute Genomics Platform"/>
            <consortium name="The Broad Institute Genome Sequencing Center for Infectious Disease"/>
            <person name="Wu L."/>
            <person name="Ma J."/>
        </authorList>
    </citation>
    <scope>NUCLEOTIDE SEQUENCE [LARGE SCALE GENOMIC DNA]</scope>
    <source>
        <strain evidence="2 3">JCM 15900</strain>
    </source>
</reference>